<keyword evidence="3" id="KW-1185">Reference proteome</keyword>
<dbReference type="EMBL" id="JARHTQ010000025">
    <property type="protein sequence ID" value="MDF2259661.1"/>
    <property type="molecule type" value="Genomic_DNA"/>
</dbReference>
<evidence type="ECO:0000313" key="2">
    <source>
        <dbReference type="EMBL" id="MDF2259661.1"/>
    </source>
</evidence>
<evidence type="ECO:0000313" key="3">
    <source>
        <dbReference type="Proteomes" id="UP001220022"/>
    </source>
</evidence>
<name>A0ABT5Z748_9ACTN</name>
<protein>
    <submittedName>
        <fullName evidence="2">Uncharacterized protein</fullName>
    </submittedName>
</protein>
<comment type="caution">
    <text evidence="2">The sequence shown here is derived from an EMBL/GenBank/DDBJ whole genome shotgun (WGS) entry which is preliminary data.</text>
</comment>
<feature type="compositionally biased region" description="Polar residues" evidence="1">
    <location>
        <begin position="209"/>
        <end position="218"/>
    </location>
</feature>
<accession>A0ABT5Z748</accession>
<dbReference type="Proteomes" id="UP001220022">
    <property type="component" value="Unassembled WGS sequence"/>
</dbReference>
<evidence type="ECO:0000256" key="1">
    <source>
        <dbReference type="SAM" id="MobiDB-lite"/>
    </source>
</evidence>
<gene>
    <name evidence="2" type="ORF">P2L57_29265</name>
</gene>
<sequence length="234" mass="25354">MPESERCSSDPVRRVSQYQTAAVNARLRLLAILAASGLSADEADELVGALEAGAVASAHCDVVELEGNAPDERGEAYEHGWFDGTTKMTGQLVQIADRTWEQRGRAAGTAALSVHLADARQQERAELLRLRAFVDQMLEQTHPNTMERRRVLEVLGEAGGLCTARTVEHSTGDVIVCTREAGHSNPDDKPSWQEGKPGGWHHANVSMWDDSSASSHPHQPTGAGVEEASRDLEQ</sequence>
<reference evidence="2 3" key="1">
    <citation type="submission" date="2023-03" db="EMBL/GenBank/DDBJ databases">
        <title>Draft genome sequence of type strain Streptomyces ferralitis JCM 14344.</title>
        <authorList>
            <person name="Klaysubun C."/>
            <person name="Duangmal K."/>
        </authorList>
    </citation>
    <scope>NUCLEOTIDE SEQUENCE [LARGE SCALE GENOMIC DNA]</scope>
    <source>
        <strain evidence="2 3">JCM 14344</strain>
    </source>
</reference>
<feature type="compositionally biased region" description="Basic and acidic residues" evidence="1">
    <location>
        <begin position="180"/>
        <end position="191"/>
    </location>
</feature>
<proteinExistence type="predicted"/>
<feature type="region of interest" description="Disordered" evidence="1">
    <location>
        <begin position="180"/>
        <end position="234"/>
    </location>
</feature>
<organism evidence="2 3">
    <name type="scientific">Streptantibioticus ferralitis</name>
    <dbReference type="NCBI Taxonomy" id="236510"/>
    <lineage>
        <taxon>Bacteria</taxon>
        <taxon>Bacillati</taxon>
        <taxon>Actinomycetota</taxon>
        <taxon>Actinomycetes</taxon>
        <taxon>Kitasatosporales</taxon>
        <taxon>Streptomycetaceae</taxon>
        <taxon>Streptantibioticus</taxon>
    </lineage>
</organism>
<dbReference type="RefSeq" id="WP_275819490.1">
    <property type="nucleotide sequence ID" value="NZ_BAAANM010000028.1"/>
</dbReference>